<keyword evidence="5" id="KW-0378">Hydrolase</keyword>
<evidence type="ECO:0000313" key="8">
    <source>
        <dbReference type="EMBL" id="GMT20873.1"/>
    </source>
</evidence>
<dbReference type="SUPFAM" id="SSF54001">
    <property type="entry name" value="Cysteine proteinases"/>
    <property type="match status" value="1"/>
</dbReference>
<dbReference type="InterPro" id="IPR001394">
    <property type="entry name" value="Peptidase_C19_UCH"/>
</dbReference>
<feature type="domain" description="USP" evidence="7">
    <location>
        <begin position="140"/>
        <end position="459"/>
    </location>
</feature>
<evidence type="ECO:0000256" key="1">
    <source>
        <dbReference type="ARBA" id="ARBA00000707"/>
    </source>
</evidence>
<protein>
    <recommendedName>
        <fullName evidence="2">ubiquitinyl hydrolase 1</fullName>
        <ecNumber evidence="2">3.4.19.12</ecNumber>
    </recommendedName>
</protein>
<dbReference type="Gene3D" id="3.90.70.10">
    <property type="entry name" value="Cysteine proteinases"/>
    <property type="match status" value="1"/>
</dbReference>
<dbReference type="PANTHER" id="PTHR43982">
    <property type="entry name" value="UBIQUITIN CARBOXYL-TERMINAL HYDROLASE"/>
    <property type="match status" value="1"/>
</dbReference>
<keyword evidence="4" id="KW-0833">Ubl conjugation pathway</keyword>
<accession>A0AAV5VRB6</accession>
<evidence type="ECO:0000256" key="2">
    <source>
        <dbReference type="ARBA" id="ARBA00012759"/>
    </source>
</evidence>
<gene>
    <name evidence="8" type="ORF">PFISCL1PPCAC_12170</name>
</gene>
<dbReference type="GO" id="GO:0070628">
    <property type="term" value="F:proteasome binding"/>
    <property type="evidence" value="ECO:0007669"/>
    <property type="project" value="TreeGrafter"/>
</dbReference>
<dbReference type="GO" id="GO:0004843">
    <property type="term" value="F:cysteine-type deubiquitinase activity"/>
    <property type="evidence" value="ECO:0007669"/>
    <property type="project" value="UniProtKB-EC"/>
</dbReference>
<dbReference type="CDD" id="cd02257">
    <property type="entry name" value="Peptidase_C19"/>
    <property type="match status" value="1"/>
</dbReference>
<comment type="caution">
    <text evidence="8">The sequence shown here is derived from an EMBL/GenBank/DDBJ whole genome shotgun (WGS) entry which is preliminary data.</text>
</comment>
<dbReference type="EMBL" id="BTSY01000003">
    <property type="protein sequence ID" value="GMT20873.1"/>
    <property type="molecule type" value="Genomic_DNA"/>
</dbReference>
<evidence type="ECO:0000313" key="9">
    <source>
        <dbReference type="Proteomes" id="UP001432322"/>
    </source>
</evidence>
<dbReference type="PANTHER" id="PTHR43982:SF1">
    <property type="entry name" value="UBIQUITIN CARBOXYL-TERMINAL HYDROLASE 14"/>
    <property type="match status" value="1"/>
</dbReference>
<sequence length="461" mass="52422">VDLESFVLLGGHAPLPEQSPIDIDNLLSALEDAPITDFGHVRNAPEKKAEEKVNLDNAKDGHLFETISSALSLLSDSHRIQRENAIQAMNVLQSRVSFFKNELKARKTSNKKSKLDDLLKEMKNVNYSIKDQAVISTSPLLLANSGNDCFLNAAVQFMRRAHTIRDGLRELERERFFMDAATNSSDLARTQSMLLQLLDGYGMHSVSQLRNALPAVIKSLDDQFLTSQQDASEVAICIFDDILPKSINEQFATTVISRTRCVEMCPWREQNSEKHSFIQHPVERHRQIIDLEETLSGGWIDTETDTFHCPTCCECCRRHGDKIDSCPCEKTKTKYFRQERSTFDENNNNHKFACIAFKILHGDRRVDWALSANCNLDSLSIYGTSWRVVAKIKHVGAAGRNWSRGHYVAYTRQEDGFWYEHNDEKEPKFVGRHFTGTGRYPYPDGVTDMEGVIGLMLEQLE</sequence>
<keyword evidence="9" id="KW-1185">Reference proteome</keyword>
<dbReference type="GO" id="GO:0061136">
    <property type="term" value="P:regulation of proteasomal protein catabolic process"/>
    <property type="evidence" value="ECO:0007669"/>
    <property type="project" value="TreeGrafter"/>
</dbReference>
<dbReference type="GO" id="GO:0043161">
    <property type="term" value="P:proteasome-mediated ubiquitin-dependent protein catabolic process"/>
    <property type="evidence" value="ECO:0007669"/>
    <property type="project" value="InterPro"/>
</dbReference>
<evidence type="ECO:0000256" key="6">
    <source>
        <dbReference type="ARBA" id="ARBA00022807"/>
    </source>
</evidence>
<dbReference type="GO" id="GO:0016579">
    <property type="term" value="P:protein deubiquitination"/>
    <property type="evidence" value="ECO:0007669"/>
    <property type="project" value="InterPro"/>
</dbReference>
<dbReference type="InterPro" id="IPR038765">
    <property type="entry name" value="Papain-like_cys_pep_sf"/>
</dbReference>
<dbReference type="AlphaFoldDB" id="A0AAV5VRB6"/>
<dbReference type="EC" id="3.4.19.12" evidence="2"/>
<name>A0AAV5VRB6_9BILA</name>
<organism evidence="8 9">
    <name type="scientific">Pristionchus fissidentatus</name>
    <dbReference type="NCBI Taxonomy" id="1538716"/>
    <lineage>
        <taxon>Eukaryota</taxon>
        <taxon>Metazoa</taxon>
        <taxon>Ecdysozoa</taxon>
        <taxon>Nematoda</taxon>
        <taxon>Chromadorea</taxon>
        <taxon>Rhabditida</taxon>
        <taxon>Rhabditina</taxon>
        <taxon>Diplogasteromorpha</taxon>
        <taxon>Diplogasteroidea</taxon>
        <taxon>Neodiplogasteridae</taxon>
        <taxon>Pristionchus</taxon>
    </lineage>
</organism>
<dbReference type="Proteomes" id="UP001432322">
    <property type="component" value="Unassembled WGS sequence"/>
</dbReference>
<comment type="catalytic activity">
    <reaction evidence="1">
        <text>Thiol-dependent hydrolysis of ester, thioester, amide, peptide and isopeptide bonds formed by the C-terminal Gly of ubiquitin (a 76-residue protein attached to proteins as an intracellular targeting signal).</text>
        <dbReference type="EC" id="3.4.19.12"/>
    </reaction>
</comment>
<feature type="non-terminal residue" evidence="8">
    <location>
        <position position="1"/>
    </location>
</feature>
<evidence type="ECO:0000256" key="4">
    <source>
        <dbReference type="ARBA" id="ARBA00022786"/>
    </source>
</evidence>
<keyword evidence="6" id="KW-0788">Thiol protease</keyword>
<evidence type="ECO:0000256" key="3">
    <source>
        <dbReference type="ARBA" id="ARBA00022670"/>
    </source>
</evidence>
<evidence type="ECO:0000256" key="5">
    <source>
        <dbReference type="ARBA" id="ARBA00022801"/>
    </source>
</evidence>
<evidence type="ECO:0000259" key="7">
    <source>
        <dbReference type="PROSITE" id="PS50235"/>
    </source>
</evidence>
<dbReference type="InterPro" id="IPR044635">
    <property type="entry name" value="UBP14-like"/>
</dbReference>
<proteinExistence type="predicted"/>
<keyword evidence="3" id="KW-0645">Protease</keyword>
<dbReference type="InterPro" id="IPR028889">
    <property type="entry name" value="USP"/>
</dbReference>
<reference evidence="8" key="1">
    <citation type="submission" date="2023-10" db="EMBL/GenBank/DDBJ databases">
        <title>Genome assembly of Pristionchus species.</title>
        <authorList>
            <person name="Yoshida K."/>
            <person name="Sommer R.J."/>
        </authorList>
    </citation>
    <scope>NUCLEOTIDE SEQUENCE</scope>
    <source>
        <strain evidence="8">RS5133</strain>
    </source>
</reference>
<dbReference type="Pfam" id="PF00443">
    <property type="entry name" value="UCH"/>
    <property type="match status" value="1"/>
</dbReference>
<dbReference type="PROSITE" id="PS50235">
    <property type="entry name" value="USP_3"/>
    <property type="match status" value="1"/>
</dbReference>